<dbReference type="PANTHER" id="PTHR46148">
    <property type="entry name" value="CHROMO DOMAIN-CONTAINING PROTEIN"/>
    <property type="match status" value="1"/>
</dbReference>
<evidence type="ECO:0000313" key="2">
    <source>
        <dbReference type="EMBL" id="WMV41037.1"/>
    </source>
</evidence>
<accession>A0AAF0U847</accession>
<protein>
    <recommendedName>
        <fullName evidence="1">Tf2-1-like SH3-like domain-containing protein</fullName>
    </recommendedName>
</protein>
<dbReference type="EMBL" id="CP133619">
    <property type="protein sequence ID" value="WMV41037.1"/>
    <property type="molecule type" value="Genomic_DNA"/>
</dbReference>
<proteinExistence type="predicted"/>
<dbReference type="Proteomes" id="UP001234989">
    <property type="component" value="Chromosome 8"/>
</dbReference>
<dbReference type="AlphaFoldDB" id="A0AAF0U847"/>
<dbReference type="Pfam" id="PF24626">
    <property type="entry name" value="SH3_Tf2-1"/>
    <property type="match status" value="1"/>
</dbReference>
<dbReference type="InterPro" id="IPR056924">
    <property type="entry name" value="SH3_Tf2-1"/>
</dbReference>
<keyword evidence="3" id="KW-1185">Reference proteome</keyword>
<evidence type="ECO:0000313" key="3">
    <source>
        <dbReference type="Proteomes" id="UP001234989"/>
    </source>
</evidence>
<name>A0AAF0U847_SOLVR</name>
<gene>
    <name evidence="2" type="ORF">MTR67_034422</name>
</gene>
<dbReference type="PANTHER" id="PTHR46148:SF60">
    <property type="entry name" value="CHROMO DOMAIN-CONTAINING PROTEIN"/>
    <property type="match status" value="1"/>
</dbReference>
<organism evidence="2 3">
    <name type="scientific">Solanum verrucosum</name>
    <dbReference type="NCBI Taxonomy" id="315347"/>
    <lineage>
        <taxon>Eukaryota</taxon>
        <taxon>Viridiplantae</taxon>
        <taxon>Streptophyta</taxon>
        <taxon>Embryophyta</taxon>
        <taxon>Tracheophyta</taxon>
        <taxon>Spermatophyta</taxon>
        <taxon>Magnoliopsida</taxon>
        <taxon>eudicotyledons</taxon>
        <taxon>Gunneridae</taxon>
        <taxon>Pentapetalae</taxon>
        <taxon>asterids</taxon>
        <taxon>lamiids</taxon>
        <taxon>Solanales</taxon>
        <taxon>Solanaceae</taxon>
        <taxon>Solanoideae</taxon>
        <taxon>Solaneae</taxon>
        <taxon>Solanum</taxon>
    </lineage>
</organism>
<evidence type="ECO:0000259" key="1">
    <source>
        <dbReference type="Pfam" id="PF24626"/>
    </source>
</evidence>
<feature type="domain" description="Tf2-1-like SH3-like" evidence="1">
    <location>
        <begin position="4"/>
        <end position="53"/>
    </location>
</feature>
<reference evidence="2" key="1">
    <citation type="submission" date="2023-08" db="EMBL/GenBank/DDBJ databases">
        <title>A de novo genome assembly of Solanum verrucosum Schlechtendal, a Mexican diploid species geographically isolated from the other diploid A-genome species in potato relatives.</title>
        <authorList>
            <person name="Hosaka K."/>
        </authorList>
    </citation>
    <scope>NUCLEOTIDE SEQUENCE</scope>
    <source>
        <tissue evidence="2">Young leaves</tissue>
    </source>
</reference>
<sequence length="85" mass="9967">MMIFVKKFKLSPRYIAPFEILDCVALVAYRLALPPSLSGVYLVFYVSMLKKYHGDGDYIIKWESVFLDKDLQYEEEPIVILDRDV</sequence>